<dbReference type="InterPro" id="IPR004083">
    <property type="entry name" value="Raptor"/>
</dbReference>
<dbReference type="AlphaFoldDB" id="A0A8J5Z0N1"/>
<dbReference type="OrthoDB" id="1705513at2759"/>
<dbReference type="GO" id="GO:0071230">
    <property type="term" value="P:cellular response to amino acid stimulus"/>
    <property type="evidence" value="ECO:0007669"/>
    <property type="project" value="TreeGrafter"/>
</dbReference>
<reference evidence="1 2" key="1">
    <citation type="journal article" date="2021" name="bioRxiv">
        <title>The Gossypium anomalum genome as a resource for cotton improvement and evolutionary analysis of hybrid incompatibility.</title>
        <authorList>
            <person name="Grover C.E."/>
            <person name="Yuan D."/>
            <person name="Arick M.A."/>
            <person name="Miller E.R."/>
            <person name="Hu G."/>
            <person name="Peterson D.G."/>
            <person name="Wendel J.F."/>
            <person name="Udall J.A."/>
        </authorList>
    </citation>
    <scope>NUCLEOTIDE SEQUENCE [LARGE SCALE GENOMIC DNA]</scope>
    <source>
        <strain evidence="1">JFW-Udall</strain>
        <tissue evidence="1">Leaf</tissue>
    </source>
</reference>
<dbReference type="PRINTS" id="PR01547">
    <property type="entry name" value="YEAST176DUF"/>
</dbReference>
<evidence type="ECO:0000313" key="1">
    <source>
        <dbReference type="EMBL" id="KAG8497684.1"/>
    </source>
</evidence>
<organism evidence="1 2">
    <name type="scientific">Gossypium anomalum</name>
    <dbReference type="NCBI Taxonomy" id="47600"/>
    <lineage>
        <taxon>Eukaryota</taxon>
        <taxon>Viridiplantae</taxon>
        <taxon>Streptophyta</taxon>
        <taxon>Embryophyta</taxon>
        <taxon>Tracheophyta</taxon>
        <taxon>Spermatophyta</taxon>
        <taxon>Magnoliopsida</taxon>
        <taxon>eudicotyledons</taxon>
        <taxon>Gunneridae</taxon>
        <taxon>Pentapetalae</taxon>
        <taxon>rosids</taxon>
        <taxon>malvids</taxon>
        <taxon>Malvales</taxon>
        <taxon>Malvaceae</taxon>
        <taxon>Malvoideae</taxon>
        <taxon>Gossypium</taxon>
    </lineage>
</organism>
<dbReference type="GO" id="GO:0005737">
    <property type="term" value="C:cytoplasm"/>
    <property type="evidence" value="ECO:0007669"/>
    <property type="project" value="TreeGrafter"/>
</dbReference>
<dbReference type="GO" id="GO:0031929">
    <property type="term" value="P:TOR signaling"/>
    <property type="evidence" value="ECO:0007669"/>
    <property type="project" value="InterPro"/>
</dbReference>
<dbReference type="GO" id="GO:0009267">
    <property type="term" value="P:cellular response to starvation"/>
    <property type="evidence" value="ECO:0007669"/>
    <property type="project" value="TreeGrafter"/>
</dbReference>
<dbReference type="Proteomes" id="UP000701853">
    <property type="component" value="Chromosome 3"/>
</dbReference>
<dbReference type="EMBL" id="JAHUZN010000003">
    <property type="protein sequence ID" value="KAG8497684.1"/>
    <property type="molecule type" value="Genomic_DNA"/>
</dbReference>
<evidence type="ECO:0000313" key="2">
    <source>
        <dbReference type="Proteomes" id="UP000701853"/>
    </source>
</evidence>
<proteinExistence type="predicted"/>
<gene>
    <name evidence="1" type="ORF">CXB51_007444</name>
</gene>
<accession>A0A8J5Z0N1</accession>
<protein>
    <submittedName>
        <fullName evidence="1">Uncharacterized protein</fullName>
    </submittedName>
</protein>
<dbReference type="PANTHER" id="PTHR12848:SF16">
    <property type="entry name" value="REGULATORY-ASSOCIATED PROTEIN OF MTOR"/>
    <property type="match status" value="1"/>
</dbReference>
<dbReference type="GO" id="GO:0010506">
    <property type="term" value="P:regulation of autophagy"/>
    <property type="evidence" value="ECO:0007669"/>
    <property type="project" value="TreeGrafter"/>
</dbReference>
<dbReference type="GO" id="GO:0030674">
    <property type="term" value="F:protein-macromolecule adaptor activity"/>
    <property type="evidence" value="ECO:0007669"/>
    <property type="project" value="TreeGrafter"/>
</dbReference>
<dbReference type="GO" id="GO:0030307">
    <property type="term" value="P:positive regulation of cell growth"/>
    <property type="evidence" value="ECO:0007669"/>
    <property type="project" value="TreeGrafter"/>
</dbReference>
<keyword evidence="2" id="KW-1185">Reference proteome</keyword>
<dbReference type="PANTHER" id="PTHR12848">
    <property type="entry name" value="REGULATORY-ASSOCIATED PROTEIN OF MTOR"/>
    <property type="match status" value="1"/>
</dbReference>
<comment type="caution">
    <text evidence="1">The sequence shown here is derived from an EMBL/GenBank/DDBJ whole genome shotgun (WGS) entry which is preliminary data.</text>
</comment>
<name>A0A8J5Z0N1_9ROSI</name>
<sequence>MRVMLSANCSPISYPMLPPTHQQYMDAWDMAAEICLSQLPSLVEDPNAEFQPSSFFTEQLIPLRYGLTMDLSIKSHQSNCLLCFSQCHRFRAPVLLGRSLDMGPWAVDLALSVGIFPYVLKLLQTTTPELCQILVFIWTKILALHLNEQLIRVLCQRSYLSLSLSLSAFSAYSFYLELLNELNECIK</sequence>
<dbReference type="GO" id="GO:0031931">
    <property type="term" value="C:TORC1 complex"/>
    <property type="evidence" value="ECO:0007669"/>
    <property type="project" value="InterPro"/>
</dbReference>